<protein>
    <submittedName>
        <fullName evidence="1">Biotin operon repressor</fullName>
    </submittedName>
</protein>
<dbReference type="Gene3D" id="1.10.10.10">
    <property type="entry name" value="Winged helix-like DNA-binding domain superfamily/Winged helix DNA-binding domain"/>
    <property type="match status" value="1"/>
</dbReference>
<gene>
    <name evidence="1" type="ORF">QO010_002246</name>
</gene>
<comment type="caution">
    <text evidence="1">The sequence shown here is derived from an EMBL/GenBank/DDBJ whole genome shotgun (WGS) entry which is preliminary data.</text>
</comment>
<dbReference type="EMBL" id="JAUSVS010000003">
    <property type="protein sequence ID" value="MDQ0464465.1"/>
    <property type="molecule type" value="Genomic_DNA"/>
</dbReference>
<dbReference type="Pfam" id="PF12840">
    <property type="entry name" value="HTH_20"/>
    <property type="match status" value="1"/>
</dbReference>
<keyword evidence="2" id="KW-1185">Reference proteome</keyword>
<reference evidence="1 2" key="1">
    <citation type="submission" date="2023-07" db="EMBL/GenBank/DDBJ databases">
        <title>Genomic Encyclopedia of Type Strains, Phase IV (KMG-IV): sequencing the most valuable type-strain genomes for metagenomic binning, comparative biology and taxonomic classification.</title>
        <authorList>
            <person name="Goeker M."/>
        </authorList>
    </citation>
    <scope>NUCLEOTIDE SEQUENCE [LARGE SCALE GENOMIC DNA]</scope>
    <source>
        <strain evidence="1 2">DSM 18695</strain>
    </source>
</reference>
<name>A0ABU0IR30_9CAUL</name>
<dbReference type="Proteomes" id="UP001228905">
    <property type="component" value="Unassembled WGS sequence"/>
</dbReference>
<proteinExistence type="predicted"/>
<dbReference type="RefSeq" id="WP_307349168.1">
    <property type="nucleotide sequence ID" value="NZ_JAUSVS010000003.1"/>
</dbReference>
<dbReference type="InterPro" id="IPR036390">
    <property type="entry name" value="WH_DNA-bd_sf"/>
</dbReference>
<evidence type="ECO:0000313" key="2">
    <source>
        <dbReference type="Proteomes" id="UP001228905"/>
    </source>
</evidence>
<dbReference type="InterPro" id="IPR036388">
    <property type="entry name" value="WH-like_DNA-bd_sf"/>
</dbReference>
<dbReference type="SUPFAM" id="SSF46785">
    <property type="entry name" value="Winged helix' DNA-binding domain"/>
    <property type="match status" value="1"/>
</dbReference>
<accession>A0ABU0IR30</accession>
<evidence type="ECO:0000313" key="1">
    <source>
        <dbReference type="EMBL" id="MDQ0464465.1"/>
    </source>
</evidence>
<organism evidence="1 2">
    <name type="scientific">Caulobacter ginsengisoli</name>
    <dbReference type="NCBI Taxonomy" id="400775"/>
    <lineage>
        <taxon>Bacteria</taxon>
        <taxon>Pseudomonadati</taxon>
        <taxon>Pseudomonadota</taxon>
        <taxon>Alphaproteobacteria</taxon>
        <taxon>Caulobacterales</taxon>
        <taxon>Caulobacteraceae</taxon>
        <taxon>Caulobacter</taxon>
    </lineage>
</organism>
<sequence>MREDVKHRWAERHSFDFVLRLMQTVAANHGGDFVRAIIVMTIMQANVQHLGRDPSRIDGDGAVPDERMRPISALAIANSLGVPRETVRRHIHRLAEAGICRRVTGGYIIPEAVLTRPEQQAQLIETFQHLRTFVGALRRTEVLEA</sequence>